<dbReference type="RefSeq" id="WP_075497051.1">
    <property type="nucleotide sequence ID" value="NZ_CAWRBC010000122.1"/>
</dbReference>
<organism evidence="2 3">
    <name type="scientific">Moritella viscosa</name>
    <dbReference type="NCBI Taxonomy" id="80854"/>
    <lineage>
        <taxon>Bacteria</taxon>
        <taxon>Pseudomonadati</taxon>
        <taxon>Pseudomonadota</taxon>
        <taxon>Gammaproteobacteria</taxon>
        <taxon>Alteromonadales</taxon>
        <taxon>Moritellaceae</taxon>
        <taxon>Moritella</taxon>
    </lineage>
</organism>
<feature type="transmembrane region" description="Helical" evidence="1">
    <location>
        <begin position="34"/>
        <end position="53"/>
    </location>
</feature>
<proteinExistence type="predicted"/>
<keyword evidence="1" id="KW-0812">Transmembrane</keyword>
<evidence type="ECO:0000256" key="1">
    <source>
        <dbReference type="SAM" id="Phobius"/>
    </source>
</evidence>
<feature type="transmembrane region" description="Helical" evidence="1">
    <location>
        <begin position="12"/>
        <end position="28"/>
    </location>
</feature>
<reference evidence="2 3" key="1">
    <citation type="submission" date="2016-11" db="EMBL/GenBank/DDBJ databases">
        <authorList>
            <person name="Jaros S."/>
            <person name="Januszkiewicz K."/>
            <person name="Wedrychowicz H."/>
        </authorList>
    </citation>
    <scope>NUCLEOTIDE SEQUENCE [LARGE SCALE GENOMIC DNA]</scope>
    <source>
        <strain evidence="2">NVI 5450</strain>
    </source>
</reference>
<dbReference type="OrthoDB" id="6385288at2"/>
<dbReference type="EMBL" id="FPLD01000042">
    <property type="protein sequence ID" value="SGY91828.1"/>
    <property type="molecule type" value="Genomic_DNA"/>
</dbReference>
<gene>
    <name evidence="2" type="ORF">NVI5450_1289</name>
</gene>
<evidence type="ECO:0000313" key="3">
    <source>
        <dbReference type="Proteomes" id="UP000183794"/>
    </source>
</evidence>
<protein>
    <submittedName>
        <fullName evidence="2">Putative general secretion pathway protein D</fullName>
    </submittedName>
</protein>
<dbReference type="Proteomes" id="UP000183794">
    <property type="component" value="Unassembled WGS sequence"/>
</dbReference>
<dbReference type="AlphaFoldDB" id="A0A1L0DRS9"/>
<evidence type="ECO:0000313" key="2">
    <source>
        <dbReference type="EMBL" id="SGY91828.1"/>
    </source>
</evidence>
<accession>A0A1L0DRS9</accession>
<sequence>MLNMMSSIHPVKLWIGAVFSYFIVMAIFDFDFSVNYLIGLSSCVLFIVVTGHFREAFIDDPVSYITFDSSHMIIGQATWPISAINQIALDAVKDEGYFSLPLNQYSPGVTAGFIFPATKIDDLRAHLKANLSDNLVFIK</sequence>
<keyword evidence="1" id="KW-1133">Transmembrane helix</keyword>
<name>A0A1L0DRS9_9GAMM</name>
<keyword evidence="1" id="KW-0472">Membrane</keyword>